<dbReference type="PANTHER" id="PTHR23417">
    <property type="entry name" value="3-DEOXY-D-MANNO-OCTULOSONIC-ACID TRANSFERASE/TRNA GUANINE-N 7 - -METHYLTRANSFERASE"/>
    <property type="match status" value="1"/>
</dbReference>
<evidence type="ECO:0000256" key="6">
    <source>
        <dbReference type="ARBA" id="ARBA00022694"/>
    </source>
</evidence>
<dbReference type="SUPFAM" id="SSF53335">
    <property type="entry name" value="S-adenosyl-L-methionine-dependent methyltransferases"/>
    <property type="match status" value="1"/>
</dbReference>
<name>A0AAW6HNK4_9MOLU</name>
<evidence type="ECO:0000313" key="10">
    <source>
        <dbReference type="Proteomes" id="UP001216384"/>
    </source>
</evidence>
<feature type="binding site" evidence="7">
    <location>
        <position position="113"/>
    </location>
    <ligand>
        <name>S-adenosyl-L-methionine</name>
        <dbReference type="ChEBI" id="CHEBI:59789"/>
    </ligand>
</feature>
<dbReference type="NCBIfam" id="TIGR00091">
    <property type="entry name" value="tRNA (guanosine(46)-N7)-methyltransferase TrmB"/>
    <property type="match status" value="1"/>
</dbReference>
<dbReference type="NCBIfam" id="NF001080">
    <property type="entry name" value="PRK00121.2-2"/>
    <property type="match status" value="1"/>
</dbReference>
<proteinExistence type="inferred from homology"/>
<evidence type="ECO:0000256" key="3">
    <source>
        <dbReference type="ARBA" id="ARBA00022603"/>
    </source>
</evidence>
<dbReference type="InterPro" id="IPR055361">
    <property type="entry name" value="tRNA_methyltr_TrmB_bact"/>
</dbReference>
<evidence type="ECO:0000313" key="8">
    <source>
        <dbReference type="EMBL" id="MDC4181970.1"/>
    </source>
</evidence>
<dbReference type="Pfam" id="PF02390">
    <property type="entry name" value="Methyltransf_4"/>
    <property type="match status" value="1"/>
</dbReference>
<dbReference type="RefSeq" id="WP_255034933.1">
    <property type="nucleotide sequence ID" value="NZ_CP101414.1"/>
</dbReference>
<feature type="binding site" evidence="7">
    <location>
        <position position="91"/>
    </location>
    <ligand>
        <name>S-adenosyl-L-methionine</name>
        <dbReference type="ChEBI" id="CHEBI:59789"/>
    </ligand>
</feature>
<accession>A0AAW6HNK4</accession>
<dbReference type="AlphaFoldDB" id="A0AAW6HNK4"/>
<evidence type="ECO:0000256" key="7">
    <source>
        <dbReference type="HAMAP-Rule" id="MF_01057"/>
    </source>
</evidence>
<comment type="catalytic activity">
    <reaction evidence="1 7">
        <text>guanosine(46) in tRNA + S-adenosyl-L-methionine = N(7)-methylguanosine(46) in tRNA + S-adenosyl-L-homocysteine</text>
        <dbReference type="Rhea" id="RHEA:42708"/>
        <dbReference type="Rhea" id="RHEA-COMP:10188"/>
        <dbReference type="Rhea" id="RHEA-COMP:10189"/>
        <dbReference type="ChEBI" id="CHEBI:57856"/>
        <dbReference type="ChEBI" id="CHEBI:59789"/>
        <dbReference type="ChEBI" id="CHEBI:74269"/>
        <dbReference type="ChEBI" id="CHEBI:74480"/>
        <dbReference type="EC" id="2.1.1.33"/>
    </reaction>
</comment>
<dbReference type="PANTHER" id="PTHR23417:SF14">
    <property type="entry name" value="PENTACOTRIPEPTIDE-REPEAT REGION OF PRORP DOMAIN-CONTAINING PROTEIN"/>
    <property type="match status" value="1"/>
</dbReference>
<keyword evidence="5 7" id="KW-0949">S-adenosyl-L-methionine</keyword>
<evidence type="ECO:0000313" key="9">
    <source>
        <dbReference type="EMBL" id="MDC4183345.1"/>
    </source>
</evidence>
<evidence type="ECO:0000256" key="1">
    <source>
        <dbReference type="ARBA" id="ARBA00000142"/>
    </source>
</evidence>
<comment type="caution">
    <text evidence="7">Lacks conserved residue(s) required for the propagation of feature annotation.</text>
</comment>
<dbReference type="CDD" id="cd02440">
    <property type="entry name" value="AdoMet_MTases"/>
    <property type="match status" value="1"/>
</dbReference>
<dbReference type="InterPro" id="IPR003358">
    <property type="entry name" value="tRNA_(Gua-N-7)_MeTrfase_Trmb"/>
</dbReference>
<organism evidence="9 10">
    <name type="scientific">Mycoplasma bradburyae</name>
    <dbReference type="NCBI Taxonomy" id="2963128"/>
    <lineage>
        <taxon>Bacteria</taxon>
        <taxon>Bacillati</taxon>
        <taxon>Mycoplasmatota</taxon>
        <taxon>Mollicutes</taxon>
        <taxon>Mycoplasmataceae</taxon>
        <taxon>Mycoplasma</taxon>
    </lineage>
</organism>
<evidence type="ECO:0000313" key="11">
    <source>
        <dbReference type="Proteomes" id="UP001220940"/>
    </source>
</evidence>
<comment type="function">
    <text evidence="2 7">Catalyzes the formation of N(7)-methylguanine at position 46 (m7G46) in tRNA.</text>
</comment>
<evidence type="ECO:0000256" key="4">
    <source>
        <dbReference type="ARBA" id="ARBA00022679"/>
    </source>
</evidence>
<feature type="binding site" evidence="7">
    <location>
        <position position="38"/>
    </location>
    <ligand>
        <name>S-adenosyl-L-methionine</name>
        <dbReference type="ChEBI" id="CHEBI:59789"/>
    </ligand>
</feature>
<keyword evidence="11" id="KW-1185">Reference proteome</keyword>
<dbReference type="PROSITE" id="PS51625">
    <property type="entry name" value="SAM_MT_TRMB"/>
    <property type="match status" value="1"/>
</dbReference>
<dbReference type="Gene3D" id="3.40.50.150">
    <property type="entry name" value="Vaccinia Virus protein VP39"/>
    <property type="match status" value="1"/>
</dbReference>
<dbReference type="EC" id="2.1.1.33" evidence="7"/>
<dbReference type="GO" id="GO:0008176">
    <property type="term" value="F:tRNA (guanine(46)-N7)-methyltransferase activity"/>
    <property type="evidence" value="ECO:0007669"/>
    <property type="project" value="UniProtKB-UniRule"/>
</dbReference>
<evidence type="ECO:0000256" key="5">
    <source>
        <dbReference type="ARBA" id="ARBA00022691"/>
    </source>
</evidence>
<comment type="similarity">
    <text evidence="7">Belongs to the class I-like SAM-binding methyltransferase superfamily. TrmB family.</text>
</comment>
<feature type="binding site" evidence="7">
    <location>
        <position position="63"/>
    </location>
    <ligand>
        <name>S-adenosyl-L-methionine</name>
        <dbReference type="ChEBI" id="CHEBI:59789"/>
    </ligand>
</feature>
<dbReference type="Proteomes" id="UP001216384">
    <property type="component" value="Unassembled WGS sequence"/>
</dbReference>
<dbReference type="InterPro" id="IPR029063">
    <property type="entry name" value="SAM-dependent_MTases_sf"/>
</dbReference>
<keyword evidence="6 7" id="KW-0819">tRNA processing</keyword>
<feature type="binding site" evidence="7">
    <location>
        <position position="117"/>
    </location>
    <ligand>
        <name>substrate</name>
    </ligand>
</feature>
<dbReference type="GO" id="GO:0043527">
    <property type="term" value="C:tRNA methyltransferase complex"/>
    <property type="evidence" value="ECO:0007669"/>
    <property type="project" value="TreeGrafter"/>
</dbReference>
<dbReference type="Proteomes" id="UP001220940">
    <property type="component" value="Unassembled WGS sequence"/>
</dbReference>
<evidence type="ECO:0000256" key="2">
    <source>
        <dbReference type="ARBA" id="ARBA00003015"/>
    </source>
</evidence>
<dbReference type="EMBL" id="JAJHZP010000013">
    <property type="protein sequence ID" value="MDC4183345.1"/>
    <property type="molecule type" value="Genomic_DNA"/>
</dbReference>
<reference evidence="9 11" key="1">
    <citation type="submission" date="2021-11" db="EMBL/GenBank/DDBJ databases">
        <title>Description of Mycoplasma bradburyaesp. nov.from sea birds: a tribute to a great mycoplasmologist.</title>
        <authorList>
            <person name="Ramirez A.S."/>
            <person name="Poveda C."/>
            <person name="Suarez-Perez A."/>
            <person name="Rosales R.S."/>
            <person name="Dijkman R."/>
            <person name="Feberwee A."/>
            <person name="Spergser J."/>
            <person name="Szostak M.P."/>
            <person name="Ressel L."/>
            <person name="Calabuig P."/>
            <person name="Catania S."/>
            <person name="Gobbo F."/>
            <person name="Timofte D."/>
            <person name="Poveda J.B."/>
        </authorList>
    </citation>
    <scope>NUCLEOTIDE SEQUENCE</scope>
    <source>
        <strain evidence="8 11">T158</strain>
        <strain evidence="9">T264</strain>
    </source>
</reference>
<comment type="caution">
    <text evidence="9">The sequence shown here is derived from an EMBL/GenBank/DDBJ whole genome shotgun (WGS) entry which is preliminary data.</text>
</comment>
<keyword evidence="3 7" id="KW-0489">Methyltransferase</keyword>
<feature type="binding site" evidence="7">
    <location>
        <position position="149"/>
    </location>
    <ligand>
        <name>substrate</name>
    </ligand>
</feature>
<comment type="pathway">
    <text evidence="7">tRNA modification; N(7)-methylguanine-tRNA biosynthesis.</text>
</comment>
<protein>
    <recommendedName>
        <fullName evidence="7">tRNA (guanine-N(7)-)-methyltransferase</fullName>
        <ecNumber evidence="7">2.1.1.33</ecNumber>
    </recommendedName>
    <alternativeName>
        <fullName evidence="7">tRNA (guanine(46)-N(7))-methyltransferase</fullName>
    </alternativeName>
    <alternativeName>
        <fullName evidence="7">tRNA(m7G46)-methyltransferase</fullName>
    </alternativeName>
</protein>
<dbReference type="EMBL" id="JAJHZM010000011">
    <property type="protein sequence ID" value="MDC4181970.1"/>
    <property type="molecule type" value="Genomic_DNA"/>
</dbReference>
<keyword evidence="4 7" id="KW-0808">Transferase</keyword>
<feature type="binding site" evidence="7">
    <location>
        <begin position="192"/>
        <end position="195"/>
    </location>
    <ligand>
        <name>substrate</name>
    </ligand>
</feature>
<sequence length="213" mass="24889">MRIRNIKDANLKITKVRNTIKIEQLIDILDFNKNNVLEIGSGKGGFIYQKALNNPDINYLGIEKNATVILKMINKFSDIENLQNLSILNGDFAIIQENIPEQIFSKIYLNFSDPWPKKRHAKKRLVDLEFLMKYKRILKPDGVIEFKTDNDGLFEYAIETIQSNDQIKIIALTRDLHSLDENDDLIKDNVITEYEQRFINLNKNINKVVFKFI</sequence>
<dbReference type="HAMAP" id="MF_01057">
    <property type="entry name" value="tRNA_methyltr_TrmB"/>
    <property type="match status" value="1"/>
</dbReference>
<gene>
    <name evidence="7 9" type="primary">trmB</name>
    <name evidence="8" type="ORF">LNO68_02070</name>
    <name evidence="9" type="ORF">LNO71_01645</name>
</gene>